<dbReference type="InterPro" id="IPR002730">
    <property type="entry name" value="Rpp29/RNP1"/>
</dbReference>
<evidence type="ECO:0000256" key="7">
    <source>
        <dbReference type="SAM" id="MobiDB-lite"/>
    </source>
</evidence>
<evidence type="ECO:0000256" key="2">
    <source>
        <dbReference type="ARBA" id="ARBA00022694"/>
    </source>
</evidence>
<comment type="catalytic activity">
    <reaction evidence="6">
        <text>Endonucleolytic cleavage of RNA, removing 5'-extranucleotides from tRNA precursor.</text>
        <dbReference type="EC" id="3.1.26.5"/>
    </reaction>
</comment>
<keyword evidence="9" id="KW-1185">Reference proteome</keyword>
<evidence type="ECO:0000256" key="4">
    <source>
        <dbReference type="ARBA" id="ARBA00022759"/>
    </source>
</evidence>
<comment type="subcellular location">
    <subcellularLocation>
        <location evidence="6">Cytoplasm</location>
    </subcellularLocation>
</comment>
<dbReference type="Gene3D" id="2.30.30.210">
    <property type="entry name" value="Ribonuclease P/MRP, subunit p29"/>
    <property type="match status" value="1"/>
</dbReference>
<dbReference type="InterPro" id="IPR023538">
    <property type="entry name" value="RNP1"/>
</dbReference>
<dbReference type="Pfam" id="PF01868">
    <property type="entry name" value="RNase_P-MRP_p29"/>
    <property type="match status" value="1"/>
</dbReference>
<reference evidence="8" key="2">
    <citation type="submission" date="2020-09" db="EMBL/GenBank/DDBJ databases">
        <authorList>
            <person name="Sun Q."/>
            <person name="Ohkuma M."/>
        </authorList>
    </citation>
    <scope>NUCLEOTIDE SEQUENCE</scope>
    <source>
        <strain evidence="8">JCM 14359</strain>
    </source>
</reference>
<accession>A0A830EQ81</accession>
<feature type="region of interest" description="Disordered" evidence="7">
    <location>
        <begin position="46"/>
        <end position="118"/>
    </location>
</feature>
<organism evidence="8 9">
    <name type="scientific">Halobellus salinus</name>
    <dbReference type="NCBI Taxonomy" id="931585"/>
    <lineage>
        <taxon>Archaea</taxon>
        <taxon>Methanobacteriati</taxon>
        <taxon>Methanobacteriota</taxon>
        <taxon>Stenosarchaea group</taxon>
        <taxon>Halobacteria</taxon>
        <taxon>Halobacteriales</taxon>
        <taxon>Haloferacaceae</taxon>
        <taxon>Halobellus</taxon>
    </lineage>
</organism>
<comment type="subunit">
    <text evidence="6">Consists of a catalytic RNA component and at least 4-5 protein subunits.</text>
</comment>
<keyword evidence="3 6" id="KW-0540">Nuclease</keyword>
<dbReference type="GO" id="GO:0005737">
    <property type="term" value="C:cytoplasm"/>
    <property type="evidence" value="ECO:0007669"/>
    <property type="project" value="UniProtKB-SubCell"/>
</dbReference>
<feature type="compositionally biased region" description="Low complexity" evidence="7">
    <location>
        <begin position="46"/>
        <end position="59"/>
    </location>
</feature>
<comment type="similarity">
    <text evidence="6">Belongs to the eukaryotic/archaeal RNase P protein component 1 family.</text>
</comment>
<evidence type="ECO:0000256" key="1">
    <source>
        <dbReference type="ARBA" id="ARBA00022490"/>
    </source>
</evidence>
<dbReference type="InterPro" id="IPR023534">
    <property type="entry name" value="Rof/RNase_P-like"/>
</dbReference>
<dbReference type="SUPFAM" id="SSF101744">
    <property type="entry name" value="Rof/RNase P subunit-like"/>
    <property type="match status" value="1"/>
</dbReference>
<dbReference type="HAMAP" id="MF_00754">
    <property type="entry name" value="RNase_P_1"/>
    <property type="match status" value="1"/>
</dbReference>
<feature type="compositionally biased region" description="Basic and acidic residues" evidence="7">
    <location>
        <begin position="62"/>
        <end position="86"/>
    </location>
</feature>
<keyword evidence="2 6" id="KW-0819">tRNA processing</keyword>
<dbReference type="OrthoDB" id="39019at2157"/>
<gene>
    <name evidence="6" type="primary">rnp1</name>
    <name evidence="8" type="ORF">GCM10008995_23750</name>
</gene>
<dbReference type="GO" id="GO:0001682">
    <property type="term" value="P:tRNA 5'-leader removal"/>
    <property type="evidence" value="ECO:0007669"/>
    <property type="project" value="UniProtKB-UniRule"/>
</dbReference>
<dbReference type="SMART" id="SM00538">
    <property type="entry name" value="POP4"/>
    <property type="match status" value="1"/>
</dbReference>
<comment type="caution">
    <text evidence="8">The sequence shown here is derived from an EMBL/GenBank/DDBJ whole genome shotgun (WGS) entry which is preliminary data.</text>
</comment>
<dbReference type="GO" id="GO:0004526">
    <property type="term" value="F:ribonuclease P activity"/>
    <property type="evidence" value="ECO:0007669"/>
    <property type="project" value="UniProtKB-UniRule"/>
</dbReference>
<protein>
    <recommendedName>
        <fullName evidence="6">Ribonuclease P protein component 1</fullName>
        <shortName evidence="6">RNase P component 1</shortName>
        <ecNumber evidence="6">3.1.26.5</ecNumber>
    </recommendedName>
    <alternativeName>
        <fullName evidence="6">Rpp29</fullName>
    </alternativeName>
</protein>
<keyword evidence="5 6" id="KW-0378">Hydrolase</keyword>
<dbReference type="GO" id="GO:0003723">
    <property type="term" value="F:RNA binding"/>
    <property type="evidence" value="ECO:0007669"/>
    <property type="project" value="InterPro"/>
</dbReference>
<dbReference type="Proteomes" id="UP000653099">
    <property type="component" value="Unassembled WGS sequence"/>
</dbReference>
<dbReference type="InterPro" id="IPR036980">
    <property type="entry name" value="RNase_P/MRP_Rpp29_sf"/>
</dbReference>
<dbReference type="RefSeq" id="WP_188787679.1">
    <property type="nucleotide sequence ID" value="NZ_BMOC01000016.1"/>
</dbReference>
<name>A0A830EQ81_9EURY</name>
<evidence type="ECO:0000313" key="9">
    <source>
        <dbReference type="Proteomes" id="UP000653099"/>
    </source>
</evidence>
<keyword evidence="4 6" id="KW-0255">Endonuclease</keyword>
<evidence type="ECO:0000256" key="6">
    <source>
        <dbReference type="HAMAP-Rule" id="MF_00754"/>
    </source>
</evidence>
<dbReference type="AlphaFoldDB" id="A0A830EQ81"/>
<keyword evidence="1 6" id="KW-0963">Cytoplasm</keyword>
<proteinExistence type="inferred from homology"/>
<evidence type="ECO:0000256" key="5">
    <source>
        <dbReference type="ARBA" id="ARBA00022801"/>
    </source>
</evidence>
<evidence type="ECO:0000313" key="8">
    <source>
        <dbReference type="EMBL" id="GGJ13184.1"/>
    </source>
</evidence>
<dbReference type="EMBL" id="BMOC01000016">
    <property type="protein sequence ID" value="GGJ13184.1"/>
    <property type="molecule type" value="Genomic_DNA"/>
</dbReference>
<dbReference type="EC" id="3.1.26.5" evidence="6"/>
<evidence type="ECO:0000256" key="3">
    <source>
        <dbReference type="ARBA" id="ARBA00022722"/>
    </source>
</evidence>
<reference evidence="8" key="1">
    <citation type="journal article" date="2014" name="Int. J. Syst. Evol. Microbiol.">
        <title>Complete genome sequence of Corynebacterium casei LMG S-19264T (=DSM 44701T), isolated from a smear-ripened cheese.</title>
        <authorList>
            <consortium name="US DOE Joint Genome Institute (JGI-PGF)"/>
            <person name="Walter F."/>
            <person name="Albersmeier A."/>
            <person name="Kalinowski J."/>
            <person name="Ruckert C."/>
        </authorList>
    </citation>
    <scope>NUCLEOTIDE SEQUENCE</scope>
    <source>
        <strain evidence="8">JCM 14359</strain>
    </source>
</reference>
<dbReference type="GO" id="GO:0030677">
    <property type="term" value="C:ribonuclease P complex"/>
    <property type="evidence" value="ECO:0007669"/>
    <property type="project" value="UniProtKB-UniRule"/>
</dbReference>
<comment type="function">
    <text evidence="6">Part of ribonuclease P, a protein complex that generates mature tRNA molecules by cleaving their 5'-ends.</text>
</comment>
<sequence>MALTPETLTRHELNGLRVAVADAPNPDLVGVAGRVVGETMRTLRVAAGGDSASGDGPDASETESRVKQVPKRDSTFEFELPSKGDAPECTDEAADAAKASGTASKRRSETAGRFEAGQSGRCQGVAYVTVDGARLLSRPALRTEKTGDSLWR</sequence>